<dbReference type="EMBL" id="QFNN01000042">
    <property type="protein sequence ID" value="PZO89905.1"/>
    <property type="molecule type" value="Genomic_DNA"/>
</dbReference>
<sequence length="257" mass="26919">MVESVDAPCALQGRIAQIAERRRFGGAPLGHAPLDAAIGGGLARGRLHELFAATPEDGGSAAGFAAMLARLSAPGDAPLVWLRPQDAERQGGQLHAPGLAEIGVDPARLLLILLPDPVALLRAAADVVRCTELGAAVIELWRNPRALDLTASRRLALAAEASGVTTLLLRVEAEPAPSAAQTRWSIAAAPSRALDANAPGLPAIDVQLLRQRGRPDGGRWRLEWDRDRVCFREAPFSGAVVSPAAGRSLAGDARRHA</sequence>
<dbReference type="PIRSF" id="PIRSF034285">
    <property type="entry name" value="UCP034285"/>
    <property type="match status" value="1"/>
</dbReference>
<comment type="caution">
    <text evidence="1">The sequence shown here is derived from an EMBL/GenBank/DDBJ whole genome shotgun (WGS) entry which is preliminary data.</text>
</comment>
<dbReference type="Proteomes" id="UP000249066">
    <property type="component" value="Unassembled WGS sequence"/>
</dbReference>
<reference evidence="1 2" key="1">
    <citation type="submission" date="2017-08" db="EMBL/GenBank/DDBJ databases">
        <title>Infants hospitalized years apart are colonized by the same room-sourced microbial strains.</title>
        <authorList>
            <person name="Brooks B."/>
            <person name="Olm M.R."/>
            <person name="Firek B.A."/>
            <person name="Baker R."/>
            <person name="Thomas B.C."/>
            <person name="Morowitz M.J."/>
            <person name="Banfield J.F."/>
        </authorList>
    </citation>
    <scope>NUCLEOTIDE SEQUENCE [LARGE SCALE GENOMIC DNA]</scope>
    <source>
        <strain evidence="1">S2_018_000_R2_101</strain>
    </source>
</reference>
<dbReference type="InterPro" id="IPR017026">
    <property type="entry name" value="ImuA"/>
</dbReference>
<proteinExistence type="predicted"/>
<name>A0A2W5C3L8_9SPHN</name>
<dbReference type="Gene3D" id="3.40.50.300">
    <property type="entry name" value="P-loop containing nucleotide triphosphate hydrolases"/>
    <property type="match status" value="1"/>
</dbReference>
<evidence type="ECO:0000313" key="1">
    <source>
        <dbReference type="EMBL" id="PZO89905.1"/>
    </source>
</evidence>
<gene>
    <name evidence="1" type="ORF">DI623_08630</name>
</gene>
<dbReference type="AlphaFoldDB" id="A0A2W5C3L8"/>
<evidence type="ECO:0000313" key="2">
    <source>
        <dbReference type="Proteomes" id="UP000249066"/>
    </source>
</evidence>
<accession>A0A2W5C3L8</accession>
<protein>
    <recommendedName>
        <fullName evidence="3">Protein ImuA</fullName>
    </recommendedName>
</protein>
<dbReference type="InterPro" id="IPR027417">
    <property type="entry name" value="P-loop_NTPase"/>
</dbReference>
<organism evidence="1 2">
    <name type="scientific">Sphingomonas sanxanigenens</name>
    <dbReference type="NCBI Taxonomy" id="397260"/>
    <lineage>
        <taxon>Bacteria</taxon>
        <taxon>Pseudomonadati</taxon>
        <taxon>Pseudomonadota</taxon>
        <taxon>Alphaproteobacteria</taxon>
        <taxon>Sphingomonadales</taxon>
        <taxon>Sphingomonadaceae</taxon>
        <taxon>Sphingomonas</taxon>
    </lineage>
</organism>
<dbReference type="SUPFAM" id="SSF52540">
    <property type="entry name" value="P-loop containing nucleoside triphosphate hydrolases"/>
    <property type="match status" value="1"/>
</dbReference>
<evidence type="ECO:0008006" key="3">
    <source>
        <dbReference type="Google" id="ProtNLM"/>
    </source>
</evidence>